<evidence type="ECO:0000256" key="4">
    <source>
        <dbReference type="PROSITE-ProRule" id="PRU00108"/>
    </source>
</evidence>
<gene>
    <name evidence="9" type="ORF">UCDDA912_g06699</name>
</gene>
<dbReference type="InterPro" id="IPR009057">
    <property type="entry name" value="Homeodomain-like_sf"/>
</dbReference>
<feature type="region of interest" description="Disordered" evidence="6">
    <location>
        <begin position="338"/>
        <end position="374"/>
    </location>
</feature>
<feature type="domain" description="Homeobox" evidence="7">
    <location>
        <begin position="58"/>
        <end position="104"/>
    </location>
</feature>
<reference evidence="9 10" key="1">
    <citation type="submission" date="2015-05" db="EMBL/GenBank/DDBJ databases">
        <title>Distinctive expansion of gene families associated with plant cell wall degradation and secondary metabolism in the genomes of grapevine trunk pathogens.</title>
        <authorList>
            <person name="Lawrence D.P."/>
            <person name="Travadon R."/>
            <person name="Rolshausen P.E."/>
            <person name="Baumgartner K."/>
        </authorList>
    </citation>
    <scope>NUCLEOTIDE SEQUENCE [LARGE SCALE GENOMIC DNA]</scope>
    <source>
        <strain evidence="9">DA912</strain>
    </source>
</reference>
<dbReference type="EMBL" id="LCUC01000247">
    <property type="protein sequence ID" value="KKY33324.1"/>
    <property type="molecule type" value="Genomic_DNA"/>
</dbReference>
<evidence type="ECO:0000256" key="2">
    <source>
        <dbReference type="ARBA" id="ARBA00023155"/>
    </source>
</evidence>
<dbReference type="GO" id="GO:0005634">
    <property type="term" value="C:nucleus"/>
    <property type="evidence" value="ECO:0007669"/>
    <property type="project" value="UniProtKB-SubCell"/>
</dbReference>
<dbReference type="InterPro" id="IPR001356">
    <property type="entry name" value="HD"/>
</dbReference>
<dbReference type="GO" id="GO:0000981">
    <property type="term" value="F:DNA-binding transcription factor activity, RNA polymerase II-specific"/>
    <property type="evidence" value="ECO:0007669"/>
    <property type="project" value="InterPro"/>
</dbReference>
<evidence type="ECO:0000256" key="3">
    <source>
        <dbReference type="ARBA" id="ARBA00023242"/>
    </source>
</evidence>
<reference evidence="9 10" key="2">
    <citation type="submission" date="2015-05" db="EMBL/GenBank/DDBJ databases">
        <authorList>
            <person name="Morales-Cruz A."/>
            <person name="Amrine K.C."/>
            <person name="Cantu D."/>
        </authorList>
    </citation>
    <scope>NUCLEOTIDE SEQUENCE [LARGE SCALE GENOMIC DNA]</scope>
    <source>
        <strain evidence="9">DA912</strain>
    </source>
</reference>
<dbReference type="PROSITE" id="PS50206">
    <property type="entry name" value="RHODANESE_3"/>
    <property type="match status" value="1"/>
</dbReference>
<dbReference type="Pfam" id="PF00046">
    <property type="entry name" value="Homeodomain"/>
    <property type="match status" value="1"/>
</dbReference>
<dbReference type="Proteomes" id="UP000034680">
    <property type="component" value="Unassembled WGS sequence"/>
</dbReference>
<evidence type="ECO:0000256" key="1">
    <source>
        <dbReference type="ARBA" id="ARBA00023125"/>
    </source>
</evidence>
<comment type="caution">
    <text evidence="9">The sequence shown here is derived from an EMBL/GenBank/DDBJ whole genome shotgun (WGS) entry which is preliminary data.</text>
</comment>
<keyword evidence="3 4" id="KW-0539">Nucleus</keyword>
<feature type="region of interest" description="Disordered" evidence="6">
    <location>
        <begin position="417"/>
        <end position="489"/>
    </location>
</feature>
<comment type="subcellular location">
    <subcellularLocation>
        <location evidence="4 5">Nucleus</location>
    </subcellularLocation>
</comment>
<proteinExistence type="predicted"/>
<keyword evidence="1 4" id="KW-0238">DNA-binding</keyword>
<protein>
    <submittedName>
        <fullName evidence="9">Putative homeobox domain containing protein</fullName>
    </submittedName>
</protein>
<sequence length="489" mass="55077">MASFRTAPLSAVMGLGEAALEGGIIRKPLLNQSRNSKRTVFENDHDVPEGPALAVHVVNRLEDYYRKDPHPSDGTTEYYASHLGIEAADVKIWFHHRRQREKAATSLEKVRTEDGRFDNFNSQPAPQTILAGHLNDLLGIFTPAQVLFIDLRSPSEFQKSHIHGAINLRVPLKFLKTASLDMLGRTFTDEQSRRAFSRWSRMRCMVVYDRNIEVAWECPVALALLEKFRSEGSWSGRCFLLKGPFREFSLSYDKYITGDRMTKAAKKYEDSLRSATPPTLDTLRQKHARFEEWLRRVEREEPTTENDIAPAVVSERAMVVDEHQRELEAEFKARFPDLYKNMENPPPSRAPPAPPRQDKGATNQGDDYFNSMKGPLVGHLATGLDKMRETANGGSQAGYSFPNERLADKLGEMSSLDYDDFDEIDPREASPSPYYVSGGGRSAAGIDTGSAINHTSSQSSATGKKNSRETQHQQQRQGLWKRLRSNGGK</sequence>
<dbReference type="InterPro" id="IPR001763">
    <property type="entry name" value="Rhodanese-like_dom"/>
</dbReference>
<dbReference type="PROSITE" id="PS50071">
    <property type="entry name" value="HOMEOBOX_2"/>
    <property type="match status" value="1"/>
</dbReference>
<evidence type="ECO:0000313" key="10">
    <source>
        <dbReference type="Proteomes" id="UP000034680"/>
    </source>
</evidence>
<feature type="domain" description="Rhodanese" evidence="8">
    <location>
        <begin position="142"/>
        <end position="168"/>
    </location>
</feature>
<dbReference type="OrthoDB" id="4760831at2759"/>
<dbReference type="Gene3D" id="3.40.250.10">
    <property type="entry name" value="Rhodanese-like domain"/>
    <property type="match status" value="1"/>
</dbReference>
<evidence type="ECO:0000313" key="9">
    <source>
        <dbReference type="EMBL" id="KKY33324.1"/>
    </source>
</evidence>
<keyword evidence="10" id="KW-1185">Reference proteome</keyword>
<dbReference type="Pfam" id="PF00581">
    <property type="entry name" value="Rhodanese"/>
    <property type="match status" value="1"/>
</dbReference>
<name>A0A0G2FGT9_9PEZI</name>
<feature type="DNA-binding region" description="Homeobox" evidence="4">
    <location>
        <begin position="60"/>
        <end position="105"/>
    </location>
</feature>
<accession>A0A0G2FGT9</accession>
<evidence type="ECO:0000259" key="8">
    <source>
        <dbReference type="PROSITE" id="PS50206"/>
    </source>
</evidence>
<evidence type="ECO:0000259" key="7">
    <source>
        <dbReference type="PROSITE" id="PS50071"/>
    </source>
</evidence>
<evidence type="ECO:0000256" key="6">
    <source>
        <dbReference type="SAM" id="MobiDB-lite"/>
    </source>
</evidence>
<feature type="compositionally biased region" description="Polar residues" evidence="6">
    <location>
        <begin position="450"/>
        <end position="464"/>
    </location>
</feature>
<keyword evidence="2 4" id="KW-0371">Homeobox</keyword>
<dbReference type="CDD" id="cd00086">
    <property type="entry name" value="homeodomain"/>
    <property type="match status" value="1"/>
</dbReference>
<dbReference type="GO" id="GO:0003677">
    <property type="term" value="F:DNA binding"/>
    <property type="evidence" value="ECO:0007669"/>
    <property type="project" value="UniProtKB-UniRule"/>
</dbReference>
<dbReference type="SMART" id="SM00389">
    <property type="entry name" value="HOX"/>
    <property type="match status" value="1"/>
</dbReference>
<dbReference type="SUPFAM" id="SSF52821">
    <property type="entry name" value="Rhodanese/Cell cycle control phosphatase"/>
    <property type="match status" value="1"/>
</dbReference>
<dbReference type="InterPro" id="IPR017970">
    <property type="entry name" value="Homeobox_CS"/>
</dbReference>
<organism evidence="9 10">
    <name type="scientific">Diaporthe ampelina</name>
    <dbReference type="NCBI Taxonomy" id="1214573"/>
    <lineage>
        <taxon>Eukaryota</taxon>
        <taxon>Fungi</taxon>
        <taxon>Dikarya</taxon>
        <taxon>Ascomycota</taxon>
        <taxon>Pezizomycotina</taxon>
        <taxon>Sordariomycetes</taxon>
        <taxon>Sordariomycetidae</taxon>
        <taxon>Diaporthales</taxon>
        <taxon>Diaporthaceae</taxon>
        <taxon>Diaporthe</taxon>
    </lineage>
</organism>
<dbReference type="Gene3D" id="1.10.10.60">
    <property type="entry name" value="Homeodomain-like"/>
    <property type="match status" value="1"/>
</dbReference>
<dbReference type="InterPro" id="IPR036873">
    <property type="entry name" value="Rhodanese-like_dom_sf"/>
</dbReference>
<evidence type="ECO:0000256" key="5">
    <source>
        <dbReference type="RuleBase" id="RU000682"/>
    </source>
</evidence>
<feature type="compositionally biased region" description="Pro residues" evidence="6">
    <location>
        <begin position="344"/>
        <end position="355"/>
    </location>
</feature>
<dbReference type="SUPFAM" id="SSF46689">
    <property type="entry name" value="Homeodomain-like"/>
    <property type="match status" value="1"/>
</dbReference>
<dbReference type="PROSITE" id="PS00027">
    <property type="entry name" value="HOMEOBOX_1"/>
    <property type="match status" value="1"/>
</dbReference>
<dbReference type="AlphaFoldDB" id="A0A0G2FGT9"/>
<feature type="compositionally biased region" description="Basic residues" evidence="6">
    <location>
        <begin position="479"/>
        <end position="489"/>
    </location>
</feature>